<dbReference type="STRING" id="1210086.GCA_001613105_06205"/>
<dbReference type="AlphaFoldDB" id="A0A370IAK1"/>
<dbReference type="Gene3D" id="3.40.50.1820">
    <property type="entry name" value="alpha/beta hydrolase"/>
    <property type="match status" value="1"/>
</dbReference>
<dbReference type="GO" id="GO:0052689">
    <property type="term" value="F:carboxylic ester hydrolase activity"/>
    <property type="evidence" value="ECO:0007669"/>
    <property type="project" value="UniProtKB-KW"/>
</dbReference>
<dbReference type="Pfam" id="PF01083">
    <property type="entry name" value="Cutinase"/>
    <property type="match status" value="1"/>
</dbReference>
<dbReference type="SMART" id="SM01110">
    <property type="entry name" value="Cutinase"/>
    <property type="match status" value="1"/>
</dbReference>
<evidence type="ECO:0000313" key="6">
    <source>
        <dbReference type="EMBL" id="RDI67756.1"/>
    </source>
</evidence>
<dbReference type="PANTHER" id="PTHR33630:SF9">
    <property type="entry name" value="CUTINASE 4"/>
    <property type="match status" value="1"/>
</dbReference>
<evidence type="ECO:0000256" key="1">
    <source>
        <dbReference type="ARBA" id="ARBA00007534"/>
    </source>
</evidence>
<evidence type="ECO:0000256" key="4">
    <source>
        <dbReference type="ARBA" id="ARBA00023157"/>
    </source>
</evidence>
<evidence type="ECO:0000256" key="2">
    <source>
        <dbReference type="ARBA" id="ARBA00022487"/>
    </source>
</evidence>
<keyword evidence="5" id="KW-0812">Transmembrane</keyword>
<evidence type="ECO:0000256" key="3">
    <source>
        <dbReference type="ARBA" id="ARBA00022801"/>
    </source>
</evidence>
<name>A0A370IAK1_9NOCA</name>
<organism evidence="6 7">
    <name type="scientific">Nocardia pseudobrasiliensis</name>
    <dbReference type="NCBI Taxonomy" id="45979"/>
    <lineage>
        <taxon>Bacteria</taxon>
        <taxon>Bacillati</taxon>
        <taxon>Actinomycetota</taxon>
        <taxon>Actinomycetes</taxon>
        <taxon>Mycobacteriales</taxon>
        <taxon>Nocardiaceae</taxon>
        <taxon>Nocardia</taxon>
    </lineage>
</organism>
<comment type="similarity">
    <text evidence="1">Belongs to the cutinase family.</text>
</comment>
<keyword evidence="7" id="KW-1185">Reference proteome</keyword>
<feature type="transmembrane region" description="Helical" evidence="5">
    <location>
        <begin position="12"/>
        <end position="29"/>
    </location>
</feature>
<evidence type="ECO:0000256" key="5">
    <source>
        <dbReference type="SAM" id="Phobius"/>
    </source>
</evidence>
<accession>A0A370IAK1</accession>
<proteinExistence type="inferred from homology"/>
<gene>
    <name evidence="6" type="ORF">DFR76_102155</name>
</gene>
<protein>
    <submittedName>
        <fullName evidence="6">Cutinase</fullName>
    </submittedName>
</protein>
<comment type="caution">
    <text evidence="6">The sequence shown here is derived from an EMBL/GenBank/DDBJ whole genome shotgun (WGS) entry which is preliminary data.</text>
</comment>
<evidence type="ECO:0000313" key="7">
    <source>
        <dbReference type="Proteomes" id="UP000254869"/>
    </source>
</evidence>
<dbReference type="RefSeq" id="WP_068005274.1">
    <property type="nucleotide sequence ID" value="NZ_QQBC01000002.1"/>
</dbReference>
<keyword evidence="2" id="KW-0719">Serine esterase</keyword>
<dbReference type="SUPFAM" id="SSF53474">
    <property type="entry name" value="alpha/beta-Hydrolases"/>
    <property type="match status" value="1"/>
</dbReference>
<dbReference type="PANTHER" id="PTHR33630">
    <property type="entry name" value="CUTINASE RV1984C-RELATED-RELATED"/>
    <property type="match status" value="1"/>
</dbReference>
<keyword evidence="5" id="KW-0472">Membrane</keyword>
<dbReference type="Proteomes" id="UP000254869">
    <property type="component" value="Unassembled WGS sequence"/>
</dbReference>
<keyword evidence="4" id="KW-1015">Disulfide bond</keyword>
<keyword evidence="3" id="KW-0378">Hydrolase</keyword>
<reference evidence="6 7" key="1">
    <citation type="submission" date="2018-07" db="EMBL/GenBank/DDBJ databases">
        <title>Genomic Encyclopedia of Type Strains, Phase IV (KMG-IV): sequencing the most valuable type-strain genomes for metagenomic binning, comparative biology and taxonomic classification.</title>
        <authorList>
            <person name="Goeker M."/>
        </authorList>
    </citation>
    <scope>NUCLEOTIDE SEQUENCE [LARGE SCALE GENOMIC DNA]</scope>
    <source>
        <strain evidence="6 7">DSM 44290</strain>
    </source>
</reference>
<dbReference type="EMBL" id="QQBC01000002">
    <property type="protein sequence ID" value="RDI67756.1"/>
    <property type="molecule type" value="Genomic_DNA"/>
</dbReference>
<dbReference type="InterPro" id="IPR000675">
    <property type="entry name" value="Cutinase/axe"/>
</dbReference>
<sequence length="217" mass="22548">MGDRKVRLSGKWHAAWVFAAALVSTGLLYPTPQATARSCADVDVVVARGTQEPGYLGSEVGDPLYGVLSDRLPMGTSAYRVNYPADLTDTYSIGDGSADLVAHLAHQAAVCPAQRFVLVGYSQGAAVVHTALGTGATLDVPGAVRVDGDLGSRVAVVLLFGDPLRLIGWNLPEGYLWRTGNYCTTGDPVCAGGLNPAAHVAYGADFVAAANFAADRL</sequence>
<dbReference type="InterPro" id="IPR029058">
    <property type="entry name" value="AB_hydrolase_fold"/>
</dbReference>
<keyword evidence="5" id="KW-1133">Transmembrane helix</keyword>